<comment type="caution">
    <text evidence="1">The sequence shown here is derived from an EMBL/GenBank/DDBJ whole genome shotgun (WGS) entry which is preliminary data.</text>
</comment>
<accession>A0A7C4QP51</accession>
<proteinExistence type="predicted"/>
<gene>
    <name evidence="1" type="ORF">ENS64_01565</name>
</gene>
<dbReference type="EMBL" id="DSVQ01000003">
    <property type="protein sequence ID" value="HGT37948.1"/>
    <property type="molecule type" value="Genomic_DNA"/>
</dbReference>
<name>A0A7C4QP51_9PLAN</name>
<protein>
    <submittedName>
        <fullName evidence="1">Uncharacterized protein</fullName>
    </submittedName>
</protein>
<dbReference type="AlphaFoldDB" id="A0A7C4QP51"/>
<reference evidence="1" key="1">
    <citation type="journal article" date="2020" name="mSystems">
        <title>Genome- and Community-Level Interaction Insights into Carbon Utilization and Element Cycling Functions of Hydrothermarchaeota in Hydrothermal Sediment.</title>
        <authorList>
            <person name="Zhou Z."/>
            <person name="Liu Y."/>
            <person name="Xu W."/>
            <person name="Pan J."/>
            <person name="Luo Z.H."/>
            <person name="Li M."/>
        </authorList>
    </citation>
    <scope>NUCLEOTIDE SEQUENCE [LARGE SCALE GENOMIC DNA]</scope>
    <source>
        <strain evidence="1">SpSt-508</strain>
    </source>
</reference>
<organism evidence="1">
    <name type="scientific">Schlesneria paludicola</name>
    <dbReference type="NCBI Taxonomy" id="360056"/>
    <lineage>
        <taxon>Bacteria</taxon>
        <taxon>Pseudomonadati</taxon>
        <taxon>Planctomycetota</taxon>
        <taxon>Planctomycetia</taxon>
        <taxon>Planctomycetales</taxon>
        <taxon>Planctomycetaceae</taxon>
        <taxon>Schlesneria</taxon>
    </lineage>
</organism>
<sequence>MSAPPEWLTDFAQALLAHLHPTASSAPIGCHYHHSGTTWEITLFVSRREILGGPNDGRLQATRFCLDLLGICQVFDQVSSVAWQAHRQGRWDELGAHVAVEGDYRGQRVWLRIPAMAPAQFPAERSANHEGDPQKQV</sequence>
<evidence type="ECO:0000313" key="1">
    <source>
        <dbReference type="EMBL" id="HGT37948.1"/>
    </source>
</evidence>